<evidence type="ECO:0000313" key="1">
    <source>
        <dbReference type="EMBL" id="KAA3475164.1"/>
    </source>
</evidence>
<dbReference type="OrthoDB" id="774757at2759"/>
<dbReference type="Proteomes" id="UP000325315">
    <property type="component" value="Unassembled WGS sequence"/>
</dbReference>
<dbReference type="EMBL" id="SMMG02000005">
    <property type="protein sequence ID" value="KAA3475164.1"/>
    <property type="molecule type" value="Genomic_DNA"/>
</dbReference>
<name>A0A5B6W1S2_9ROSI</name>
<reference evidence="2" key="1">
    <citation type="journal article" date="2019" name="Plant Biotechnol. J.">
        <title>Genome sequencing of the Australian wild diploid species Gossypium australe highlights disease resistance and delayed gland morphogenesis.</title>
        <authorList>
            <person name="Cai Y."/>
            <person name="Cai X."/>
            <person name="Wang Q."/>
            <person name="Wang P."/>
            <person name="Zhang Y."/>
            <person name="Cai C."/>
            <person name="Xu Y."/>
            <person name="Wang K."/>
            <person name="Zhou Z."/>
            <person name="Wang C."/>
            <person name="Geng S."/>
            <person name="Li B."/>
            <person name="Dong Q."/>
            <person name="Hou Y."/>
            <person name="Wang H."/>
            <person name="Ai P."/>
            <person name="Liu Z."/>
            <person name="Yi F."/>
            <person name="Sun M."/>
            <person name="An G."/>
            <person name="Cheng J."/>
            <person name="Zhang Y."/>
            <person name="Shi Q."/>
            <person name="Xie Y."/>
            <person name="Shi X."/>
            <person name="Chang Y."/>
            <person name="Huang F."/>
            <person name="Chen Y."/>
            <person name="Hong S."/>
            <person name="Mi L."/>
            <person name="Sun Q."/>
            <person name="Zhang L."/>
            <person name="Zhou B."/>
            <person name="Peng R."/>
            <person name="Zhang X."/>
            <person name="Liu F."/>
        </authorList>
    </citation>
    <scope>NUCLEOTIDE SEQUENCE [LARGE SCALE GENOMIC DNA]</scope>
    <source>
        <strain evidence="2">cv. PA1801</strain>
    </source>
</reference>
<comment type="caution">
    <text evidence="1">The sequence shown here is derived from an EMBL/GenBank/DDBJ whole genome shotgun (WGS) entry which is preliminary data.</text>
</comment>
<organism evidence="1 2">
    <name type="scientific">Gossypium australe</name>
    <dbReference type="NCBI Taxonomy" id="47621"/>
    <lineage>
        <taxon>Eukaryota</taxon>
        <taxon>Viridiplantae</taxon>
        <taxon>Streptophyta</taxon>
        <taxon>Embryophyta</taxon>
        <taxon>Tracheophyta</taxon>
        <taxon>Spermatophyta</taxon>
        <taxon>Magnoliopsida</taxon>
        <taxon>eudicotyledons</taxon>
        <taxon>Gunneridae</taxon>
        <taxon>Pentapetalae</taxon>
        <taxon>rosids</taxon>
        <taxon>malvids</taxon>
        <taxon>Malvales</taxon>
        <taxon>Malvaceae</taxon>
        <taxon>Malvoideae</taxon>
        <taxon>Gossypium</taxon>
    </lineage>
</organism>
<protein>
    <submittedName>
        <fullName evidence="1">NAC domain-containing protein 4-like isoform X3</fullName>
    </submittedName>
</protein>
<accession>A0A5B6W1S2</accession>
<gene>
    <name evidence="1" type="ORF">EPI10_025381</name>
</gene>
<evidence type="ECO:0000313" key="2">
    <source>
        <dbReference type="Proteomes" id="UP000325315"/>
    </source>
</evidence>
<sequence length="70" mass="7979">MNDPCPIQSSSKRPRVEHEGQAVLRTLKQLEFWKSTLLAPIHRFIVDLVITDSQGNSSSVSNREFVQENI</sequence>
<dbReference type="AlphaFoldDB" id="A0A5B6W1S2"/>
<keyword evidence="2" id="KW-1185">Reference proteome</keyword>
<proteinExistence type="predicted"/>